<dbReference type="PROSITE" id="PS00623">
    <property type="entry name" value="GMC_OXRED_1"/>
    <property type="match status" value="1"/>
</dbReference>
<dbReference type="SUPFAM" id="SSF54373">
    <property type="entry name" value="FAD-linked reductases, C-terminal domain"/>
    <property type="match status" value="1"/>
</dbReference>
<dbReference type="SUPFAM" id="SSF51905">
    <property type="entry name" value="FAD/NAD(P)-binding domain"/>
    <property type="match status" value="1"/>
</dbReference>
<dbReference type="Pfam" id="PF05199">
    <property type="entry name" value="GMC_oxred_C"/>
    <property type="match status" value="1"/>
</dbReference>
<dbReference type="OrthoDB" id="9785276at2"/>
<keyword evidence="8" id="KW-1185">Reference proteome</keyword>
<evidence type="ECO:0000256" key="3">
    <source>
        <dbReference type="ARBA" id="ARBA00022630"/>
    </source>
</evidence>
<dbReference type="AlphaFoldDB" id="A0A286IG33"/>
<dbReference type="PIRSF" id="PIRSF000137">
    <property type="entry name" value="Alcohol_oxidase"/>
    <property type="match status" value="1"/>
</dbReference>
<evidence type="ECO:0000256" key="2">
    <source>
        <dbReference type="ARBA" id="ARBA00010790"/>
    </source>
</evidence>
<evidence type="ECO:0000313" key="8">
    <source>
        <dbReference type="Proteomes" id="UP000219465"/>
    </source>
</evidence>
<dbReference type="Gene3D" id="3.50.50.60">
    <property type="entry name" value="FAD/NAD(P)-binding domain"/>
    <property type="match status" value="1"/>
</dbReference>
<comment type="similarity">
    <text evidence="2 5">Belongs to the GMC oxidoreductase family.</text>
</comment>
<protein>
    <submittedName>
        <fullName evidence="7">Choline dehydrogenase/pyridoxine 4-oxidase</fullName>
    </submittedName>
</protein>
<dbReference type="Pfam" id="PF00732">
    <property type="entry name" value="GMC_oxred_N"/>
    <property type="match status" value="1"/>
</dbReference>
<dbReference type="EMBL" id="OCPC01000007">
    <property type="protein sequence ID" value="SOE19021.1"/>
    <property type="molecule type" value="Genomic_DNA"/>
</dbReference>
<dbReference type="InterPro" id="IPR036188">
    <property type="entry name" value="FAD/NAD-bd_sf"/>
</dbReference>
<feature type="domain" description="Glucose-methanol-choline oxidoreductase N-terminal" evidence="6">
    <location>
        <begin position="88"/>
        <end position="111"/>
    </location>
</feature>
<dbReference type="PANTHER" id="PTHR11552:SF147">
    <property type="entry name" value="CHOLINE DEHYDROGENASE, MITOCHONDRIAL"/>
    <property type="match status" value="1"/>
</dbReference>
<sequence>MSQGGSTDKLNTDILIIGGGSAGGLLAARLSEDPACEVLMIEAGEEATDPIIWIPAAWPALQGRSYDWDYVTEPQAFTAGRAHHWARGRLVGGSSCLHAMGYMRGHPDDFAPWAEATADARWSWEGLLPAFQANENHEVEGRDSGPLTVHRTDAEASPLTHAFIAAGARLGLPRLQGHNEGVMIGVTPNSMNIRNGRRVMVADAWLTRAVRARKNLTIMTGALARRLVLTGKAVEHVEITSRDGPVLIAAGKVLLCAGSLEGPALLMRSGIGPRDVLDAADVDCIFDMPEIGKNLQDHLLGAGNLYATRKHLPPSRLQHSESMAYMRAESFTEGGQPEIVVGCGVAPIVSERFEAPAPGAAFSLLFGVTHPTSRGTLEITGPEPNDRLIIDPAYLSTERDRKLFRAALEAARTIGQSPELAEWRDQEILPGPLETSAEVDAFIANAAITHHHPSGTCRMGKDDSAPVDADLRLKGLDNLFVVDASVMPSLTAGPIHAAVLAIAETFARTLFDSRKGSLK</sequence>
<gene>
    <name evidence="7" type="ORF">SAMN05877838_3971</name>
</gene>
<reference evidence="8" key="1">
    <citation type="submission" date="2017-08" db="EMBL/GenBank/DDBJ databases">
        <authorList>
            <person name="Varghese N."/>
            <person name="Submissions S."/>
        </authorList>
    </citation>
    <scope>NUCLEOTIDE SEQUENCE [LARGE SCALE GENOMIC DNA]</scope>
    <source>
        <strain evidence="8">KCTC 23107</strain>
    </source>
</reference>
<dbReference type="Gene3D" id="3.30.560.10">
    <property type="entry name" value="Glucose Oxidase, domain 3"/>
    <property type="match status" value="1"/>
</dbReference>
<dbReference type="InterPro" id="IPR007867">
    <property type="entry name" value="GMC_OxRtase_C"/>
</dbReference>
<evidence type="ECO:0000256" key="5">
    <source>
        <dbReference type="RuleBase" id="RU003968"/>
    </source>
</evidence>
<keyword evidence="3 5" id="KW-0285">Flavoprotein</keyword>
<evidence type="ECO:0000259" key="6">
    <source>
        <dbReference type="PROSITE" id="PS00623"/>
    </source>
</evidence>
<dbReference type="Proteomes" id="UP000219465">
    <property type="component" value="Unassembled WGS sequence"/>
</dbReference>
<proteinExistence type="inferred from homology"/>
<evidence type="ECO:0000256" key="1">
    <source>
        <dbReference type="ARBA" id="ARBA00001974"/>
    </source>
</evidence>
<accession>A0A286IG33</accession>
<dbReference type="InterPro" id="IPR000172">
    <property type="entry name" value="GMC_OxRdtase_N"/>
</dbReference>
<dbReference type="GO" id="GO:0016614">
    <property type="term" value="F:oxidoreductase activity, acting on CH-OH group of donors"/>
    <property type="evidence" value="ECO:0007669"/>
    <property type="project" value="InterPro"/>
</dbReference>
<comment type="cofactor">
    <cofactor evidence="1">
        <name>FAD</name>
        <dbReference type="ChEBI" id="CHEBI:57692"/>
    </cofactor>
</comment>
<dbReference type="InterPro" id="IPR012132">
    <property type="entry name" value="GMC_OxRdtase"/>
</dbReference>
<dbReference type="PANTHER" id="PTHR11552">
    <property type="entry name" value="GLUCOSE-METHANOL-CHOLINE GMC OXIDOREDUCTASE"/>
    <property type="match status" value="1"/>
</dbReference>
<keyword evidence="4 5" id="KW-0274">FAD</keyword>
<evidence type="ECO:0000313" key="7">
    <source>
        <dbReference type="EMBL" id="SOE19021.1"/>
    </source>
</evidence>
<dbReference type="GO" id="GO:0050660">
    <property type="term" value="F:flavin adenine dinucleotide binding"/>
    <property type="evidence" value="ECO:0007669"/>
    <property type="project" value="InterPro"/>
</dbReference>
<name>A0A286IG33_9HYPH</name>
<organism evidence="7 8">
    <name type="scientific">Hoeflea halophila</name>
    <dbReference type="NCBI Taxonomy" id="714899"/>
    <lineage>
        <taxon>Bacteria</taxon>
        <taxon>Pseudomonadati</taxon>
        <taxon>Pseudomonadota</taxon>
        <taxon>Alphaproteobacteria</taxon>
        <taxon>Hyphomicrobiales</taxon>
        <taxon>Rhizobiaceae</taxon>
        <taxon>Hoeflea</taxon>
    </lineage>
</organism>
<evidence type="ECO:0000256" key="4">
    <source>
        <dbReference type="ARBA" id="ARBA00022827"/>
    </source>
</evidence>
<dbReference type="RefSeq" id="WP_097109486.1">
    <property type="nucleotide sequence ID" value="NZ_OCPC01000007.1"/>
</dbReference>